<evidence type="ECO:0000313" key="2">
    <source>
        <dbReference type="Proteomes" id="UP000078540"/>
    </source>
</evidence>
<reference evidence="1 2" key="1">
    <citation type="submission" date="2015-09" db="EMBL/GenBank/DDBJ databases">
        <title>Atta colombica WGS genome.</title>
        <authorList>
            <person name="Nygaard S."/>
            <person name="Hu H."/>
            <person name="Boomsma J."/>
            <person name="Zhang G."/>
        </authorList>
    </citation>
    <scope>NUCLEOTIDE SEQUENCE [LARGE SCALE GENOMIC DNA]</scope>
    <source>
        <strain evidence="1">Treedump-2</strain>
        <tissue evidence="1">Whole body</tissue>
    </source>
</reference>
<evidence type="ECO:0000313" key="1">
    <source>
        <dbReference type="EMBL" id="KYM80970.1"/>
    </source>
</evidence>
<keyword evidence="2" id="KW-1185">Reference proteome</keyword>
<protein>
    <submittedName>
        <fullName evidence="1">Uncharacterized protein</fullName>
    </submittedName>
</protein>
<feature type="non-terminal residue" evidence="1">
    <location>
        <position position="1"/>
    </location>
</feature>
<proteinExistence type="predicted"/>
<dbReference type="AlphaFoldDB" id="A0A151I254"/>
<sequence>SITTANVHVEDNRLQEYVFRSKQVKLLRRIVGRFRMCTYESYNHVILKYSETSPEVN</sequence>
<dbReference type="EMBL" id="KQ976543">
    <property type="protein sequence ID" value="KYM80970.1"/>
    <property type="molecule type" value="Genomic_DNA"/>
</dbReference>
<gene>
    <name evidence="1" type="ORF">ALC53_08534</name>
</gene>
<name>A0A151I254_9HYME</name>
<accession>A0A151I254</accession>
<organism evidence="1 2">
    <name type="scientific">Atta colombica</name>
    <dbReference type="NCBI Taxonomy" id="520822"/>
    <lineage>
        <taxon>Eukaryota</taxon>
        <taxon>Metazoa</taxon>
        <taxon>Ecdysozoa</taxon>
        <taxon>Arthropoda</taxon>
        <taxon>Hexapoda</taxon>
        <taxon>Insecta</taxon>
        <taxon>Pterygota</taxon>
        <taxon>Neoptera</taxon>
        <taxon>Endopterygota</taxon>
        <taxon>Hymenoptera</taxon>
        <taxon>Apocrita</taxon>
        <taxon>Aculeata</taxon>
        <taxon>Formicoidea</taxon>
        <taxon>Formicidae</taxon>
        <taxon>Myrmicinae</taxon>
        <taxon>Atta</taxon>
    </lineage>
</organism>
<dbReference type="Proteomes" id="UP000078540">
    <property type="component" value="Unassembled WGS sequence"/>
</dbReference>